<dbReference type="EMBL" id="AOJM01000056">
    <property type="protein sequence ID" value="ELZ48314.1"/>
    <property type="molecule type" value="Genomic_DNA"/>
</dbReference>
<organism evidence="1 2">
    <name type="scientific">Halorubrum distributum JCM 9100</name>
    <dbReference type="NCBI Taxonomy" id="1227467"/>
    <lineage>
        <taxon>Archaea</taxon>
        <taxon>Methanobacteriati</taxon>
        <taxon>Methanobacteriota</taxon>
        <taxon>Stenosarchaea group</taxon>
        <taxon>Halobacteria</taxon>
        <taxon>Halobacteriales</taxon>
        <taxon>Haloferacaceae</taxon>
        <taxon>Halorubrum</taxon>
        <taxon>Halorubrum distributum group</taxon>
    </lineage>
</organism>
<name>M0EPH3_9EURY</name>
<comment type="caution">
    <text evidence="1">The sequence shown here is derived from an EMBL/GenBank/DDBJ whole genome shotgun (WGS) entry which is preliminary data.</text>
</comment>
<dbReference type="SUPFAM" id="SSF55608">
    <property type="entry name" value="Homing endonucleases"/>
    <property type="match status" value="1"/>
</dbReference>
<dbReference type="InterPro" id="IPR027434">
    <property type="entry name" value="Homing_endonucl"/>
</dbReference>
<dbReference type="Gene3D" id="3.10.28.10">
    <property type="entry name" value="Homing endonucleases"/>
    <property type="match status" value="1"/>
</dbReference>
<dbReference type="InterPro" id="IPR041025">
    <property type="entry name" value="HNH_repeat"/>
</dbReference>
<proteinExistence type="predicted"/>
<reference evidence="1 2" key="1">
    <citation type="journal article" date="2014" name="PLoS Genet.">
        <title>Phylogenetically driven sequencing of extremely halophilic archaea reveals strategies for static and dynamic osmo-response.</title>
        <authorList>
            <person name="Becker E.A."/>
            <person name="Seitzer P.M."/>
            <person name="Tritt A."/>
            <person name="Larsen D."/>
            <person name="Krusor M."/>
            <person name="Yao A.I."/>
            <person name="Wu D."/>
            <person name="Madern D."/>
            <person name="Eisen J.A."/>
            <person name="Darling A.E."/>
            <person name="Facciotti M.T."/>
        </authorList>
    </citation>
    <scope>NUCLEOTIDE SEQUENCE [LARGE SCALE GENOMIC DNA]</scope>
    <source>
        <strain evidence="1 2">JCM 9100</strain>
    </source>
</reference>
<gene>
    <name evidence="1" type="ORF">C465_09455</name>
</gene>
<sequence>MADEFIDDIDAHLNDILPEDPEQIRETVAQEEKAEMIQLLQHAADTLGKSPTVTEFDALNLDVSSDAIRYAFGTWNDAKDEAGLETFQRGTSTPIRENYFKTIDTTEKAYWLGSLFAHSTVSHNNQADYFALQVVRVVSKEHFVRGFADAIDSEYSINTYSNPDRPQDQQQVQLQISNPTFIDHLTATGYPDASSDPSDFPELDDEYRPAFIRGYLESAGYFQTQGWRITVDTPDRADWLRDAFESFGAKRPTISETTDKKPKVNVSNVFDIKSVFETCWPDQLDTTPSWNPYPAKILDYLETEYPYPENVAYLRGE</sequence>
<evidence type="ECO:0000313" key="1">
    <source>
        <dbReference type="EMBL" id="ELZ48314.1"/>
    </source>
</evidence>
<protein>
    <submittedName>
        <fullName evidence="1">Uncharacterized protein</fullName>
    </submittedName>
</protein>
<dbReference type="Pfam" id="PF18780">
    <property type="entry name" value="HNH_repeat"/>
    <property type="match status" value="1"/>
</dbReference>
<dbReference type="AlphaFoldDB" id="M0EPH3"/>
<accession>M0EPH3</accession>
<dbReference type="PATRIC" id="fig|1227467.4.peg.1845"/>
<evidence type="ECO:0000313" key="2">
    <source>
        <dbReference type="Proteomes" id="UP000011526"/>
    </source>
</evidence>
<dbReference type="Proteomes" id="UP000011526">
    <property type="component" value="Unassembled WGS sequence"/>
</dbReference>
<keyword evidence="2" id="KW-1185">Reference proteome</keyword>
<dbReference type="RefSeq" id="WP_004597902.1">
    <property type="nucleotide sequence ID" value="NZ_AOJM01000056.1"/>
</dbReference>